<keyword evidence="3 6" id="KW-0285">Flavoprotein</keyword>
<name>A0A494TIV3_SPHPE</name>
<protein>
    <submittedName>
        <fullName evidence="10">Acyl-CoA dehydrogenase</fullName>
    </submittedName>
</protein>
<dbReference type="InterPro" id="IPR009075">
    <property type="entry name" value="AcylCo_DH/oxidase_C"/>
</dbReference>
<comment type="cofactor">
    <cofactor evidence="1 6">
        <name>FAD</name>
        <dbReference type="ChEBI" id="CHEBI:57692"/>
    </cofactor>
</comment>
<evidence type="ECO:0000256" key="1">
    <source>
        <dbReference type="ARBA" id="ARBA00001974"/>
    </source>
</evidence>
<dbReference type="InterPro" id="IPR013786">
    <property type="entry name" value="AcylCoA_DH/ox_N"/>
</dbReference>
<gene>
    <name evidence="10" type="ORF">D3Y57_03280</name>
</gene>
<dbReference type="GO" id="GO:0005886">
    <property type="term" value="C:plasma membrane"/>
    <property type="evidence" value="ECO:0007669"/>
    <property type="project" value="TreeGrafter"/>
</dbReference>
<dbReference type="GO" id="GO:0050660">
    <property type="term" value="F:flavin adenine dinucleotide binding"/>
    <property type="evidence" value="ECO:0007669"/>
    <property type="project" value="InterPro"/>
</dbReference>
<evidence type="ECO:0000313" key="11">
    <source>
        <dbReference type="Proteomes" id="UP000276254"/>
    </source>
</evidence>
<accession>A0A494TIV3</accession>
<dbReference type="PANTHER" id="PTHR43292">
    <property type="entry name" value="ACYL-COA DEHYDROGENASE"/>
    <property type="match status" value="1"/>
</dbReference>
<evidence type="ECO:0000256" key="4">
    <source>
        <dbReference type="ARBA" id="ARBA00022827"/>
    </source>
</evidence>
<organism evidence="10 11">
    <name type="scientific">Sphingomonas paeninsulae</name>
    <dbReference type="NCBI Taxonomy" id="2319844"/>
    <lineage>
        <taxon>Bacteria</taxon>
        <taxon>Pseudomonadati</taxon>
        <taxon>Pseudomonadota</taxon>
        <taxon>Alphaproteobacteria</taxon>
        <taxon>Sphingomonadales</taxon>
        <taxon>Sphingomonadaceae</taxon>
        <taxon>Sphingomonas</taxon>
    </lineage>
</organism>
<dbReference type="Pfam" id="PF02771">
    <property type="entry name" value="Acyl-CoA_dh_N"/>
    <property type="match status" value="1"/>
</dbReference>
<proteinExistence type="inferred from homology"/>
<dbReference type="SUPFAM" id="SSF56645">
    <property type="entry name" value="Acyl-CoA dehydrogenase NM domain-like"/>
    <property type="match status" value="1"/>
</dbReference>
<dbReference type="AlphaFoldDB" id="A0A494TIV3"/>
<dbReference type="InterPro" id="IPR046373">
    <property type="entry name" value="Acyl-CoA_Oxase/DH_mid-dom_sf"/>
</dbReference>
<evidence type="ECO:0000256" key="5">
    <source>
        <dbReference type="ARBA" id="ARBA00023002"/>
    </source>
</evidence>
<evidence type="ECO:0000259" key="7">
    <source>
        <dbReference type="Pfam" id="PF00441"/>
    </source>
</evidence>
<evidence type="ECO:0000259" key="8">
    <source>
        <dbReference type="Pfam" id="PF02770"/>
    </source>
</evidence>
<dbReference type="SUPFAM" id="SSF47203">
    <property type="entry name" value="Acyl-CoA dehydrogenase C-terminal domain-like"/>
    <property type="match status" value="1"/>
</dbReference>
<dbReference type="InterPro" id="IPR037069">
    <property type="entry name" value="AcylCoA_DH/ox_N_sf"/>
</dbReference>
<dbReference type="Gene3D" id="1.10.540.10">
    <property type="entry name" value="Acyl-CoA dehydrogenase/oxidase, N-terminal domain"/>
    <property type="match status" value="1"/>
</dbReference>
<dbReference type="Pfam" id="PF00441">
    <property type="entry name" value="Acyl-CoA_dh_1"/>
    <property type="match status" value="1"/>
</dbReference>
<evidence type="ECO:0000256" key="2">
    <source>
        <dbReference type="ARBA" id="ARBA00009347"/>
    </source>
</evidence>
<dbReference type="Gene3D" id="2.40.110.10">
    <property type="entry name" value="Butyryl-CoA Dehydrogenase, subunit A, domain 2"/>
    <property type="match status" value="1"/>
</dbReference>
<keyword evidence="11" id="KW-1185">Reference proteome</keyword>
<dbReference type="InterPro" id="IPR009100">
    <property type="entry name" value="AcylCoA_DH/oxidase_NM_dom_sf"/>
</dbReference>
<evidence type="ECO:0000259" key="9">
    <source>
        <dbReference type="Pfam" id="PF02771"/>
    </source>
</evidence>
<evidence type="ECO:0000256" key="3">
    <source>
        <dbReference type="ARBA" id="ARBA00022630"/>
    </source>
</evidence>
<dbReference type="OrthoDB" id="9780544at2"/>
<dbReference type="GO" id="GO:0016627">
    <property type="term" value="F:oxidoreductase activity, acting on the CH-CH group of donors"/>
    <property type="evidence" value="ECO:0007669"/>
    <property type="project" value="InterPro"/>
</dbReference>
<dbReference type="RefSeq" id="WP_121151301.1">
    <property type="nucleotide sequence ID" value="NZ_CP032828.1"/>
</dbReference>
<feature type="domain" description="Acyl-CoA dehydrogenase/oxidase C-terminal" evidence="7">
    <location>
        <begin position="235"/>
        <end position="373"/>
    </location>
</feature>
<sequence>MEFAWTADQQAYRAHVRDALDELLPDNWGTHYAPQGYGSADQIAFSREFGPKLAERGLLVRHWPAEWGGESADPWEQFILAEEMKWRGEPRGPQYMNVNWLGPTLMKHGTPEQQQEHLGRIASGNVIWCQGYSEPGAGTDLAALQTRAEPKGNGYVVNGQKIWTSYSPFADFCFLLARTGSGRKDISIFLVPMDTPGIEVKPFPGLVGDGHLNEVFFTDVEVPGSARVGEEGKAWDIITYALSFERVGIPRYHVGRKLLDRAIAQLDREGRGNDPIIKARVGRIVAKFEAARLLTYVVVDQRAKGAPPSVDANVSRITASEACTDLTNFLMEYVPDCLADGDAILREFHRGNIAATIAAGTYELQLNMIARGALDLPRGN</sequence>
<dbReference type="InterPro" id="IPR052161">
    <property type="entry name" value="Mycobact_Acyl-CoA_DH"/>
</dbReference>
<dbReference type="KEGG" id="spha:D3Y57_03280"/>
<dbReference type="Proteomes" id="UP000276254">
    <property type="component" value="Plasmid unnamed1"/>
</dbReference>
<keyword evidence="10" id="KW-0614">Plasmid</keyword>
<dbReference type="InterPro" id="IPR036250">
    <property type="entry name" value="AcylCo_DH-like_C"/>
</dbReference>
<dbReference type="InterPro" id="IPR006091">
    <property type="entry name" value="Acyl-CoA_Oxase/DH_mid-dom"/>
</dbReference>
<reference evidence="10 11" key="1">
    <citation type="submission" date="2018-09" db="EMBL/GenBank/DDBJ databases">
        <title>Sphingomonas peninsula sp. nov., isolated from fildes peninsula, Antarctic soil.</title>
        <authorList>
            <person name="Yingchao G."/>
        </authorList>
    </citation>
    <scope>NUCLEOTIDE SEQUENCE [LARGE SCALE GENOMIC DNA]</scope>
    <source>
        <strain evidence="10 11">YZ-8</strain>
        <plasmid evidence="10 11">unnamed1</plasmid>
    </source>
</reference>
<comment type="similarity">
    <text evidence="2 6">Belongs to the acyl-CoA dehydrogenase family.</text>
</comment>
<geneLocation type="plasmid" evidence="10">
    <name>unnamed1</name>
</geneLocation>
<keyword evidence="4 6" id="KW-0274">FAD</keyword>
<dbReference type="PANTHER" id="PTHR43292:SF3">
    <property type="entry name" value="ACYL-COA DEHYDROGENASE FADE29"/>
    <property type="match status" value="1"/>
</dbReference>
<evidence type="ECO:0000313" key="10">
    <source>
        <dbReference type="EMBL" id="AYJ85075.1"/>
    </source>
</evidence>
<dbReference type="EMBL" id="CP032828">
    <property type="protein sequence ID" value="AYJ85075.1"/>
    <property type="molecule type" value="Genomic_DNA"/>
</dbReference>
<dbReference type="Gene3D" id="1.20.140.10">
    <property type="entry name" value="Butyryl-CoA Dehydrogenase, subunit A, domain 3"/>
    <property type="match status" value="1"/>
</dbReference>
<feature type="domain" description="Acyl-CoA dehydrogenase/oxidase N-terminal" evidence="9">
    <location>
        <begin position="6"/>
        <end position="124"/>
    </location>
</feature>
<feature type="domain" description="Acyl-CoA oxidase/dehydrogenase middle" evidence="8">
    <location>
        <begin position="129"/>
        <end position="220"/>
    </location>
</feature>
<evidence type="ECO:0000256" key="6">
    <source>
        <dbReference type="RuleBase" id="RU362125"/>
    </source>
</evidence>
<keyword evidence="5 6" id="KW-0560">Oxidoreductase</keyword>
<dbReference type="Pfam" id="PF02770">
    <property type="entry name" value="Acyl-CoA_dh_M"/>
    <property type="match status" value="1"/>
</dbReference>